<dbReference type="Gene3D" id="3.30.360.10">
    <property type="entry name" value="Dihydrodipicolinate Reductase, domain 2"/>
    <property type="match status" value="1"/>
</dbReference>
<dbReference type="RefSeq" id="WP_076168548.1">
    <property type="nucleotide sequence ID" value="NZ_MRTP01000001.1"/>
</dbReference>
<dbReference type="InterPro" id="IPR004104">
    <property type="entry name" value="Gfo/Idh/MocA-like_OxRdtase_C"/>
</dbReference>
<gene>
    <name evidence="4" type="ORF">BK138_09055</name>
</gene>
<accession>A0A1R1F3N1</accession>
<evidence type="ECO:0000256" key="1">
    <source>
        <dbReference type="ARBA" id="ARBA00010928"/>
    </source>
</evidence>
<evidence type="ECO:0000259" key="2">
    <source>
        <dbReference type="Pfam" id="PF01408"/>
    </source>
</evidence>
<comment type="caution">
    <text evidence="4">The sequence shown here is derived from an EMBL/GenBank/DDBJ whole genome shotgun (WGS) entry which is preliminary data.</text>
</comment>
<evidence type="ECO:0000313" key="5">
    <source>
        <dbReference type="Proteomes" id="UP000187172"/>
    </source>
</evidence>
<dbReference type="EMBL" id="MRTP01000001">
    <property type="protein sequence ID" value="OMF58640.1"/>
    <property type="molecule type" value="Genomic_DNA"/>
</dbReference>
<dbReference type="SUPFAM" id="SSF51735">
    <property type="entry name" value="NAD(P)-binding Rossmann-fold domains"/>
    <property type="match status" value="1"/>
</dbReference>
<protein>
    <submittedName>
        <fullName evidence="4">Oxidoreductase</fullName>
    </submittedName>
</protein>
<feature type="domain" description="Gfo/Idh/MocA-like oxidoreductase N-terminal" evidence="2">
    <location>
        <begin position="5"/>
        <end position="126"/>
    </location>
</feature>
<organism evidence="4 5">
    <name type="scientific">Paenibacillus rhizosphaerae</name>
    <dbReference type="NCBI Taxonomy" id="297318"/>
    <lineage>
        <taxon>Bacteria</taxon>
        <taxon>Bacillati</taxon>
        <taxon>Bacillota</taxon>
        <taxon>Bacilli</taxon>
        <taxon>Bacillales</taxon>
        <taxon>Paenibacillaceae</taxon>
        <taxon>Paenibacillus</taxon>
    </lineage>
</organism>
<dbReference type="AlphaFoldDB" id="A0A1R1F3N1"/>
<evidence type="ECO:0000313" key="4">
    <source>
        <dbReference type="EMBL" id="OMF58640.1"/>
    </source>
</evidence>
<proteinExistence type="inferred from homology"/>
<dbReference type="Proteomes" id="UP000187172">
    <property type="component" value="Unassembled WGS sequence"/>
</dbReference>
<dbReference type="InterPro" id="IPR000683">
    <property type="entry name" value="Gfo/Idh/MocA-like_OxRdtase_N"/>
</dbReference>
<dbReference type="Pfam" id="PF01408">
    <property type="entry name" value="GFO_IDH_MocA"/>
    <property type="match status" value="1"/>
</dbReference>
<dbReference type="SUPFAM" id="SSF55347">
    <property type="entry name" value="Glyceraldehyde-3-phosphate dehydrogenase-like, C-terminal domain"/>
    <property type="match status" value="1"/>
</dbReference>
<name>A0A1R1F3N1_9BACL</name>
<dbReference type="Pfam" id="PF02894">
    <property type="entry name" value="GFO_IDH_MocA_C"/>
    <property type="match status" value="1"/>
</dbReference>
<dbReference type="GO" id="GO:0000166">
    <property type="term" value="F:nucleotide binding"/>
    <property type="evidence" value="ECO:0007669"/>
    <property type="project" value="InterPro"/>
</dbReference>
<dbReference type="STRING" id="297318.BK138_09055"/>
<dbReference type="InterPro" id="IPR051450">
    <property type="entry name" value="Gfo/Idh/MocA_Oxidoreductases"/>
</dbReference>
<reference evidence="4 5" key="1">
    <citation type="submission" date="2016-11" db="EMBL/GenBank/DDBJ databases">
        <title>Paenibacillus species isolates.</title>
        <authorList>
            <person name="Beno S.M."/>
        </authorList>
    </citation>
    <scope>NUCLEOTIDE SEQUENCE [LARGE SCALE GENOMIC DNA]</scope>
    <source>
        <strain evidence="4 5">FSL R5-0378</strain>
    </source>
</reference>
<sequence length="426" mass="47764">MTQLKAILIGAGARGAGGYAPYALDYPHELEFVAVAEADPVRRLRFAEKHGIEPEQCYESWEPLLAAERMADIAVICTQDRMHYGPTMQALRQKYHVLLEKPMSPDPGECLDMEQAARDHDRLLTICHVLRYTPFWSTIKRVIDSGAIGEIASIQLNENVGYWHIAHSFVRGNWNHSDKASPMILAKSCHDMDVLSWLMDKQCMRVSSYGSLMHFHEGRAPEGSADRCLDCAVEPDCPYSAPRFYLSDQYKGWAGHFTPELTKASIIQGLRETDYGRCVYRSDNNVVDHQVVNMEFEGGATAMFSMCGFTFEQERRIQIMGTRGELRGEEGKVTVFDFLTHQQTEIAIPSQASGHGGGDSGIVRSFLKEVRGYNGQESLTSASASVRSHLMAFAAEESRLHQGKSIDLNEFAKAWTTRKQTAEQPK</sequence>
<dbReference type="Gene3D" id="3.40.50.720">
    <property type="entry name" value="NAD(P)-binding Rossmann-like Domain"/>
    <property type="match status" value="1"/>
</dbReference>
<feature type="domain" description="Gfo/Idh/MocA-like oxidoreductase C-terminal" evidence="3">
    <location>
        <begin position="140"/>
        <end position="355"/>
    </location>
</feature>
<dbReference type="InterPro" id="IPR036291">
    <property type="entry name" value="NAD(P)-bd_dom_sf"/>
</dbReference>
<keyword evidence="5" id="KW-1185">Reference proteome</keyword>
<evidence type="ECO:0000259" key="3">
    <source>
        <dbReference type="Pfam" id="PF02894"/>
    </source>
</evidence>
<dbReference type="PANTHER" id="PTHR43377">
    <property type="entry name" value="BILIVERDIN REDUCTASE A"/>
    <property type="match status" value="1"/>
</dbReference>
<comment type="similarity">
    <text evidence="1">Belongs to the Gfo/Idh/MocA family.</text>
</comment>
<dbReference type="PANTHER" id="PTHR43377:SF2">
    <property type="entry name" value="BINDING ROSSMANN FOLD OXIDOREDUCTASE, PUTATIVE (AFU_ORTHOLOGUE AFUA_4G00560)-RELATED"/>
    <property type="match status" value="1"/>
</dbReference>